<feature type="domain" description="Sulfotransferase" evidence="5">
    <location>
        <begin position="2"/>
        <end position="61"/>
    </location>
</feature>
<proteinExistence type="inferred from homology"/>
<evidence type="ECO:0000313" key="7">
    <source>
        <dbReference type="Proteomes" id="UP000243459"/>
    </source>
</evidence>
<dbReference type="SUPFAM" id="SSF52540">
    <property type="entry name" value="P-loop containing nucleoside triphosphate hydrolases"/>
    <property type="match status" value="1"/>
</dbReference>
<keyword evidence="2 3" id="KW-0808">Transferase</keyword>
<feature type="region of interest" description="Disordered" evidence="4">
    <location>
        <begin position="77"/>
        <end position="110"/>
    </location>
</feature>
<dbReference type="Gene3D" id="3.40.50.300">
    <property type="entry name" value="P-loop containing nucleotide triphosphate hydrolases"/>
    <property type="match status" value="1"/>
</dbReference>
<sequence>MCSFEFLAALEVNKEEERGAYRVYKNSSFFRKGEVGDWKEHLSPEMAEKIDRVTREKMSQYAKDVQDLEISKTRCVQMGSRPGPSRARAWPRLGENPYSALNWAPGPDSA</sequence>
<reference evidence="7" key="1">
    <citation type="journal article" date="2017" name="Nat. Commun.">
        <title>The asparagus genome sheds light on the origin and evolution of a young Y chromosome.</title>
        <authorList>
            <person name="Harkess A."/>
            <person name="Zhou J."/>
            <person name="Xu C."/>
            <person name="Bowers J.E."/>
            <person name="Van der Hulst R."/>
            <person name="Ayyampalayam S."/>
            <person name="Mercati F."/>
            <person name="Riccardi P."/>
            <person name="McKain M.R."/>
            <person name="Kakrana A."/>
            <person name="Tang H."/>
            <person name="Ray J."/>
            <person name="Groenendijk J."/>
            <person name="Arikit S."/>
            <person name="Mathioni S.M."/>
            <person name="Nakano M."/>
            <person name="Shan H."/>
            <person name="Telgmann-Rauber A."/>
            <person name="Kanno A."/>
            <person name="Yue Z."/>
            <person name="Chen H."/>
            <person name="Li W."/>
            <person name="Chen Y."/>
            <person name="Xu X."/>
            <person name="Zhang Y."/>
            <person name="Luo S."/>
            <person name="Chen H."/>
            <person name="Gao J."/>
            <person name="Mao Z."/>
            <person name="Pires J.C."/>
            <person name="Luo M."/>
            <person name="Kudrna D."/>
            <person name="Wing R.A."/>
            <person name="Meyers B.C."/>
            <person name="Yi K."/>
            <person name="Kong H."/>
            <person name="Lavrijsen P."/>
            <person name="Sunseri F."/>
            <person name="Falavigna A."/>
            <person name="Ye Y."/>
            <person name="Leebens-Mack J.H."/>
            <person name="Chen G."/>
        </authorList>
    </citation>
    <scope>NUCLEOTIDE SEQUENCE [LARGE SCALE GENOMIC DNA]</scope>
    <source>
        <strain evidence="7">cv. DH0086</strain>
    </source>
</reference>
<dbReference type="InterPro" id="IPR000863">
    <property type="entry name" value="Sulfotransferase_dom"/>
</dbReference>
<evidence type="ECO:0000256" key="3">
    <source>
        <dbReference type="RuleBase" id="RU361155"/>
    </source>
</evidence>
<dbReference type="AlphaFoldDB" id="A0A5P1E4N1"/>
<dbReference type="Pfam" id="PF00685">
    <property type="entry name" value="Sulfotransfer_1"/>
    <property type="match status" value="1"/>
</dbReference>
<name>A0A5P1E4N1_ASPOF</name>
<evidence type="ECO:0000256" key="4">
    <source>
        <dbReference type="SAM" id="MobiDB-lite"/>
    </source>
</evidence>
<keyword evidence="7" id="KW-1185">Reference proteome</keyword>
<gene>
    <name evidence="6" type="ORF">A4U43_C09F2060</name>
</gene>
<protein>
    <recommendedName>
        <fullName evidence="3">Sulfotransferase</fullName>
        <ecNumber evidence="3">2.8.2.-</ecNumber>
    </recommendedName>
</protein>
<organism evidence="6 7">
    <name type="scientific">Asparagus officinalis</name>
    <name type="common">Garden asparagus</name>
    <dbReference type="NCBI Taxonomy" id="4686"/>
    <lineage>
        <taxon>Eukaryota</taxon>
        <taxon>Viridiplantae</taxon>
        <taxon>Streptophyta</taxon>
        <taxon>Embryophyta</taxon>
        <taxon>Tracheophyta</taxon>
        <taxon>Spermatophyta</taxon>
        <taxon>Magnoliopsida</taxon>
        <taxon>Liliopsida</taxon>
        <taxon>Asparagales</taxon>
        <taxon>Asparagaceae</taxon>
        <taxon>Asparagoideae</taxon>
        <taxon>Asparagus</taxon>
    </lineage>
</organism>
<dbReference type="EC" id="2.8.2.-" evidence="3"/>
<comment type="similarity">
    <text evidence="1 3">Belongs to the sulfotransferase 1 family.</text>
</comment>
<dbReference type="Proteomes" id="UP000243459">
    <property type="component" value="Chromosome 9"/>
</dbReference>
<dbReference type="EMBL" id="CM007389">
    <property type="protein sequence ID" value="ONK57591.1"/>
    <property type="molecule type" value="Genomic_DNA"/>
</dbReference>
<evidence type="ECO:0000259" key="5">
    <source>
        <dbReference type="Pfam" id="PF00685"/>
    </source>
</evidence>
<dbReference type="InterPro" id="IPR027417">
    <property type="entry name" value="P-loop_NTPase"/>
</dbReference>
<accession>A0A5P1E4N1</accession>
<dbReference type="Gramene" id="ONK57591">
    <property type="protein sequence ID" value="ONK57591"/>
    <property type="gene ID" value="A4U43_C09F2060"/>
</dbReference>
<evidence type="ECO:0000256" key="1">
    <source>
        <dbReference type="ARBA" id="ARBA00005771"/>
    </source>
</evidence>
<dbReference type="GO" id="GO:0008146">
    <property type="term" value="F:sulfotransferase activity"/>
    <property type="evidence" value="ECO:0007669"/>
    <property type="project" value="InterPro"/>
</dbReference>
<evidence type="ECO:0000256" key="2">
    <source>
        <dbReference type="ARBA" id="ARBA00022679"/>
    </source>
</evidence>
<evidence type="ECO:0000313" key="6">
    <source>
        <dbReference type="EMBL" id="ONK57591.1"/>
    </source>
</evidence>
<dbReference type="PANTHER" id="PTHR11783">
    <property type="entry name" value="SULFOTRANSFERASE SULT"/>
    <property type="match status" value="1"/>
</dbReference>